<dbReference type="RefSeq" id="WP_172237340.1">
    <property type="nucleotide sequence ID" value="NZ_JABFDP010000015.1"/>
</dbReference>
<dbReference type="InterPro" id="IPR036388">
    <property type="entry name" value="WH-like_DNA-bd_sf"/>
</dbReference>
<dbReference type="InterPro" id="IPR018490">
    <property type="entry name" value="cNMP-bd_dom_sf"/>
</dbReference>
<dbReference type="PROSITE" id="PS51063">
    <property type="entry name" value="HTH_CRP_2"/>
    <property type="match status" value="1"/>
</dbReference>
<dbReference type="Gene3D" id="1.10.10.10">
    <property type="entry name" value="Winged helix-like DNA-binding domain superfamily/Winged helix DNA-binding domain"/>
    <property type="match status" value="1"/>
</dbReference>
<comment type="caution">
    <text evidence="6">The sequence shown here is derived from an EMBL/GenBank/DDBJ whole genome shotgun (WGS) entry which is preliminary data.</text>
</comment>
<evidence type="ECO:0000259" key="5">
    <source>
        <dbReference type="PROSITE" id="PS51063"/>
    </source>
</evidence>
<dbReference type="SMART" id="SM00100">
    <property type="entry name" value="cNMP"/>
    <property type="match status" value="1"/>
</dbReference>
<dbReference type="SUPFAM" id="SSF46785">
    <property type="entry name" value="Winged helix' DNA-binding domain"/>
    <property type="match status" value="1"/>
</dbReference>
<feature type="domain" description="HTH crp-type" evidence="5">
    <location>
        <begin position="154"/>
        <end position="224"/>
    </location>
</feature>
<evidence type="ECO:0000313" key="6">
    <source>
        <dbReference type="EMBL" id="MBR1136506.1"/>
    </source>
</evidence>
<evidence type="ECO:0000256" key="2">
    <source>
        <dbReference type="ARBA" id="ARBA00023125"/>
    </source>
</evidence>
<dbReference type="InterPro" id="IPR014710">
    <property type="entry name" value="RmlC-like_jellyroll"/>
</dbReference>
<dbReference type="InterPro" id="IPR036390">
    <property type="entry name" value="WH_DNA-bd_sf"/>
</dbReference>
<feature type="domain" description="Cyclic nucleotide-binding" evidence="4">
    <location>
        <begin position="41"/>
        <end position="140"/>
    </location>
</feature>
<gene>
    <name evidence="6" type="ORF">JQ619_12085</name>
</gene>
<dbReference type="Pfam" id="PF00027">
    <property type="entry name" value="cNMP_binding"/>
    <property type="match status" value="1"/>
</dbReference>
<dbReference type="InterPro" id="IPR012318">
    <property type="entry name" value="HTH_CRP"/>
</dbReference>
<dbReference type="CDD" id="cd00038">
    <property type="entry name" value="CAP_ED"/>
    <property type="match status" value="1"/>
</dbReference>
<keyword evidence="3" id="KW-0804">Transcription</keyword>
<dbReference type="Pfam" id="PF13545">
    <property type="entry name" value="HTH_Crp_2"/>
    <property type="match status" value="1"/>
</dbReference>
<protein>
    <submittedName>
        <fullName evidence="6">Crp/Fnr family transcriptional regulator</fullName>
    </submittedName>
</protein>
<dbReference type="SUPFAM" id="SSF51206">
    <property type="entry name" value="cAMP-binding domain-like"/>
    <property type="match status" value="1"/>
</dbReference>
<dbReference type="PANTHER" id="PTHR24567">
    <property type="entry name" value="CRP FAMILY TRANSCRIPTIONAL REGULATORY PROTEIN"/>
    <property type="match status" value="1"/>
</dbReference>
<dbReference type="PANTHER" id="PTHR24567:SF68">
    <property type="entry name" value="DNA-BINDING TRANSCRIPTIONAL DUAL REGULATOR CRP"/>
    <property type="match status" value="1"/>
</dbReference>
<evidence type="ECO:0000256" key="3">
    <source>
        <dbReference type="ARBA" id="ARBA00023163"/>
    </source>
</evidence>
<evidence type="ECO:0000259" key="4">
    <source>
        <dbReference type="PROSITE" id="PS50042"/>
    </source>
</evidence>
<organism evidence="6 7">
    <name type="scientific">Bradyrhizobium denitrificans</name>
    <dbReference type="NCBI Taxonomy" id="2734912"/>
    <lineage>
        <taxon>Bacteria</taxon>
        <taxon>Pseudomonadati</taxon>
        <taxon>Pseudomonadota</taxon>
        <taxon>Alphaproteobacteria</taxon>
        <taxon>Hyphomicrobiales</taxon>
        <taxon>Nitrobacteraceae</taxon>
        <taxon>Bradyrhizobium</taxon>
    </lineage>
</organism>
<dbReference type="PROSITE" id="PS50042">
    <property type="entry name" value="CNMP_BINDING_3"/>
    <property type="match status" value="1"/>
</dbReference>
<dbReference type="Proteomes" id="UP001314635">
    <property type="component" value="Unassembled WGS sequence"/>
</dbReference>
<name>A0ABS5G5C9_9BRAD</name>
<dbReference type="InterPro" id="IPR050397">
    <property type="entry name" value="Env_Response_Regulators"/>
</dbReference>
<dbReference type="EMBL" id="JAFCLK010000010">
    <property type="protein sequence ID" value="MBR1136506.1"/>
    <property type="molecule type" value="Genomic_DNA"/>
</dbReference>
<keyword evidence="7" id="KW-1185">Reference proteome</keyword>
<proteinExistence type="predicted"/>
<keyword evidence="1" id="KW-0805">Transcription regulation</keyword>
<reference evidence="7" key="1">
    <citation type="journal article" date="2021" name="ISME J.">
        <title>Evolutionary origin and ecological implication of a unique nif island in free-living Bradyrhizobium lineages.</title>
        <authorList>
            <person name="Tao J."/>
        </authorList>
    </citation>
    <scope>NUCLEOTIDE SEQUENCE [LARGE SCALE GENOMIC DNA]</scope>
    <source>
        <strain evidence="7">SZCCT0094</strain>
    </source>
</reference>
<dbReference type="InterPro" id="IPR000595">
    <property type="entry name" value="cNMP-bd_dom"/>
</dbReference>
<sequence>MAKQLIAKSPTAAKPSTKPKLTFDPSVFLKTDGPGRTVGKYRKDQPIFSQGAAADVLFYIVSGTVKIVVHSEQGKEAVIALLGQDDFFGEGCLAGQSHRLSAATAITDSEILRITKPVALKTLREQPAFSEVFVSHILARTIRVEADLIDQLFNSSEKRLARALLLLANFGNDGKPQRVIAKVSQEMLADMIGTTRSRVSHFMNKFRKMGFIDYNGHLVIHSSLLNVVLHDQPHIAGVKSVEGKGTLKGL</sequence>
<evidence type="ECO:0000313" key="7">
    <source>
        <dbReference type="Proteomes" id="UP001314635"/>
    </source>
</evidence>
<dbReference type="Gene3D" id="2.60.120.10">
    <property type="entry name" value="Jelly Rolls"/>
    <property type="match status" value="1"/>
</dbReference>
<evidence type="ECO:0000256" key="1">
    <source>
        <dbReference type="ARBA" id="ARBA00023015"/>
    </source>
</evidence>
<accession>A0ABS5G5C9</accession>
<keyword evidence="2" id="KW-0238">DNA-binding</keyword>